<name>A0A5D2KQA1_GOSTO</name>
<protein>
    <submittedName>
        <fullName evidence="1">Uncharacterized protein</fullName>
    </submittedName>
</protein>
<evidence type="ECO:0000313" key="1">
    <source>
        <dbReference type="EMBL" id="TYH69287.1"/>
    </source>
</evidence>
<keyword evidence="2" id="KW-1185">Reference proteome</keyword>
<reference evidence="1 2" key="1">
    <citation type="submission" date="2019-07" db="EMBL/GenBank/DDBJ databases">
        <title>WGS assembly of Gossypium tomentosum.</title>
        <authorList>
            <person name="Chen Z.J."/>
            <person name="Sreedasyam A."/>
            <person name="Ando A."/>
            <person name="Song Q."/>
            <person name="De L."/>
            <person name="Hulse-Kemp A."/>
            <person name="Ding M."/>
            <person name="Ye W."/>
            <person name="Kirkbride R."/>
            <person name="Jenkins J."/>
            <person name="Plott C."/>
            <person name="Lovell J."/>
            <person name="Lin Y.-M."/>
            <person name="Vaughn R."/>
            <person name="Liu B."/>
            <person name="Li W."/>
            <person name="Simpson S."/>
            <person name="Scheffler B."/>
            <person name="Saski C."/>
            <person name="Grover C."/>
            <person name="Hu G."/>
            <person name="Conover J."/>
            <person name="Carlson J."/>
            <person name="Shu S."/>
            <person name="Boston L."/>
            <person name="Williams M."/>
            <person name="Peterson D."/>
            <person name="Mcgee K."/>
            <person name="Jones D."/>
            <person name="Wendel J."/>
            <person name="Stelly D."/>
            <person name="Grimwood J."/>
            <person name="Schmutz J."/>
        </authorList>
    </citation>
    <scope>NUCLEOTIDE SEQUENCE [LARGE SCALE GENOMIC DNA]</scope>
    <source>
        <strain evidence="1">7179.01</strain>
    </source>
</reference>
<dbReference type="Proteomes" id="UP000322667">
    <property type="component" value="Chromosome D05"/>
</dbReference>
<dbReference type="AlphaFoldDB" id="A0A5D2KQA1"/>
<dbReference type="EMBL" id="CM017627">
    <property type="protein sequence ID" value="TYH69287.1"/>
    <property type="molecule type" value="Genomic_DNA"/>
</dbReference>
<gene>
    <name evidence="1" type="ORF">ES332_D05G044900v1</name>
</gene>
<accession>A0A5D2KQA1</accession>
<proteinExistence type="predicted"/>
<evidence type="ECO:0000313" key="2">
    <source>
        <dbReference type="Proteomes" id="UP000322667"/>
    </source>
</evidence>
<organism evidence="1 2">
    <name type="scientific">Gossypium tomentosum</name>
    <name type="common">Hawaiian cotton</name>
    <name type="synonym">Gossypium sandvicense</name>
    <dbReference type="NCBI Taxonomy" id="34277"/>
    <lineage>
        <taxon>Eukaryota</taxon>
        <taxon>Viridiplantae</taxon>
        <taxon>Streptophyta</taxon>
        <taxon>Embryophyta</taxon>
        <taxon>Tracheophyta</taxon>
        <taxon>Spermatophyta</taxon>
        <taxon>Magnoliopsida</taxon>
        <taxon>eudicotyledons</taxon>
        <taxon>Gunneridae</taxon>
        <taxon>Pentapetalae</taxon>
        <taxon>rosids</taxon>
        <taxon>malvids</taxon>
        <taxon>Malvales</taxon>
        <taxon>Malvaceae</taxon>
        <taxon>Malvoideae</taxon>
        <taxon>Gossypium</taxon>
    </lineage>
</organism>
<sequence length="124" mass="14544">MRGIYSSSIWTVQKLGNLSGKKKEKKKISFVSMIRYKKRRKKNGVLLVFFSSFCEAKFVSERGSAEISRTFTHHTRTPDFIFDSYQKKSKPLQHLQSRLHLNLSNRQLGNHKEREAQISKAQRI</sequence>